<dbReference type="Proteomes" id="UP000652219">
    <property type="component" value="Unassembled WGS sequence"/>
</dbReference>
<proteinExistence type="predicted"/>
<gene>
    <name evidence="1" type="ORF">CSOJ01_09961</name>
</gene>
<accession>A0A8H6J2C3</accession>
<comment type="caution">
    <text evidence="1">The sequence shown here is derived from an EMBL/GenBank/DDBJ whole genome shotgun (WGS) entry which is preliminary data.</text>
</comment>
<keyword evidence="2" id="KW-1185">Reference proteome</keyword>
<dbReference type="EMBL" id="WIGN01000200">
    <property type="protein sequence ID" value="KAF6804741.1"/>
    <property type="molecule type" value="Genomic_DNA"/>
</dbReference>
<protein>
    <submittedName>
        <fullName evidence="1">Uncharacterized protein</fullName>
    </submittedName>
</protein>
<reference evidence="1 2" key="1">
    <citation type="journal article" date="2020" name="Phytopathology">
        <title>Genome Sequence Resources of Colletotrichum truncatum, C. plurivorum, C. musicola, and C. sojae: Four Species Pathogenic to Soybean (Glycine max).</title>
        <authorList>
            <person name="Rogerio F."/>
            <person name="Boufleur T.R."/>
            <person name="Ciampi-Guillardi M."/>
            <person name="Sukno S.A."/>
            <person name="Thon M.R."/>
            <person name="Massola Junior N.S."/>
            <person name="Baroncelli R."/>
        </authorList>
    </citation>
    <scope>NUCLEOTIDE SEQUENCE [LARGE SCALE GENOMIC DNA]</scope>
    <source>
        <strain evidence="1 2">LFN0009</strain>
    </source>
</reference>
<evidence type="ECO:0000313" key="1">
    <source>
        <dbReference type="EMBL" id="KAF6804741.1"/>
    </source>
</evidence>
<name>A0A8H6J2C3_9PEZI</name>
<dbReference type="AlphaFoldDB" id="A0A8H6J2C3"/>
<sequence length="84" mass="9021">MASMKQARKLQTERSCLRAPVGDLIALARKFLPSPPPSPPALALPLHLSHGTVIITTIAAATPLDAHARKLIASLRRIARHGYP</sequence>
<organism evidence="1 2">
    <name type="scientific">Colletotrichum sojae</name>
    <dbReference type="NCBI Taxonomy" id="2175907"/>
    <lineage>
        <taxon>Eukaryota</taxon>
        <taxon>Fungi</taxon>
        <taxon>Dikarya</taxon>
        <taxon>Ascomycota</taxon>
        <taxon>Pezizomycotina</taxon>
        <taxon>Sordariomycetes</taxon>
        <taxon>Hypocreomycetidae</taxon>
        <taxon>Glomerellales</taxon>
        <taxon>Glomerellaceae</taxon>
        <taxon>Colletotrichum</taxon>
        <taxon>Colletotrichum orchidearum species complex</taxon>
    </lineage>
</organism>
<evidence type="ECO:0000313" key="2">
    <source>
        <dbReference type="Proteomes" id="UP000652219"/>
    </source>
</evidence>